<name>A0A2C6KI49_9APIC</name>
<keyword evidence="3" id="KW-1185">Reference proteome</keyword>
<dbReference type="GeneID" id="94432284"/>
<accession>A0A2C6KI49</accession>
<feature type="compositionally biased region" description="Polar residues" evidence="1">
    <location>
        <begin position="61"/>
        <end position="70"/>
    </location>
</feature>
<sequence>RRREEKSRENCRTEALIHETEDVLIDQERDACVDPGSPSSSSFSFSHEKHPLSSRQEDRSSSFTTPSTHLLPSMKDPPLSSSFSDRETDPRVRLSQHASVPSRSSTGEEREKAGELEEDKKTKDQEEREGVSEDENEEEEESQACLRSHKTITPTTCSSSHVSEREEEEEETEEDLNRRAHDTPSFPSSSSSTSLSERIHSKASSSQIDSPPSSSSSILLLWRDLLPDHEFPKDERLLLQLREKLRKVLLEVHCIQHKRMKGKEGQARRQETLHTPLHRHLGDKISLQKGSTR</sequence>
<dbReference type="RefSeq" id="XP_067918952.1">
    <property type="nucleotide sequence ID" value="XM_068069073.1"/>
</dbReference>
<dbReference type="Proteomes" id="UP000221165">
    <property type="component" value="Unassembled WGS sequence"/>
</dbReference>
<feature type="non-terminal residue" evidence="2">
    <location>
        <position position="1"/>
    </location>
</feature>
<feature type="compositionally biased region" description="Polar residues" evidence="1">
    <location>
        <begin position="96"/>
        <end position="105"/>
    </location>
</feature>
<feature type="region of interest" description="Disordered" evidence="1">
    <location>
        <begin position="27"/>
        <end position="215"/>
    </location>
</feature>
<feature type="region of interest" description="Disordered" evidence="1">
    <location>
        <begin position="261"/>
        <end position="293"/>
    </location>
</feature>
<proteinExistence type="predicted"/>
<feature type="compositionally biased region" description="Acidic residues" evidence="1">
    <location>
        <begin position="132"/>
        <end position="142"/>
    </location>
</feature>
<feature type="compositionally biased region" description="Basic and acidic residues" evidence="1">
    <location>
        <begin position="106"/>
        <end position="131"/>
    </location>
</feature>
<organism evidence="2 3">
    <name type="scientific">Cystoisospora suis</name>
    <dbReference type="NCBI Taxonomy" id="483139"/>
    <lineage>
        <taxon>Eukaryota</taxon>
        <taxon>Sar</taxon>
        <taxon>Alveolata</taxon>
        <taxon>Apicomplexa</taxon>
        <taxon>Conoidasida</taxon>
        <taxon>Coccidia</taxon>
        <taxon>Eucoccidiorida</taxon>
        <taxon>Eimeriorina</taxon>
        <taxon>Sarcocystidae</taxon>
        <taxon>Cystoisospora</taxon>
    </lineage>
</organism>
<feature type="compositionally biased region" description="Basic and acidic residues" evidence="1">
    <location>
        <begin position="46"/>
        <end position="60"/>
    </location>
</feature>
<feature type="compositionally biased region" description="Polar residues" evidence="1">
    <location>
        <begin position="151"/>
        <end position="161"/>
    </location>
</feature>
<comment type="caution">
    <text evidence="2">The sequence shown here is derived from an EMBL/GenBank/DDBJ whole genome shotgun (WGS) entry which is preliminary data.</text>
</comment>
<gene>
    <name evidence="2" type="ORF">CSUI_008954</name>
</gene>
<dbReference type="EMBL" id="MIGC01005160">
    <property type="protein sequence ID" value="PHJ17227.1"/>
    <property type="molecule type" value="Genomic_DNA"/>
</dbReference>
<protein>
    <submittedName>
        <fullName evidence="2">Uncharacterized protein</fullName>
    </submittedName>
</protein>
<evidence type="ECO:0000313" key="3">
    <source>
        <dbReference type="Proteomes" id="UP000221165"/>
    </source>
</evidence>
<evidence type="ECO:0000256" key="1">
    <source>
        <dbReference type="SAM" id="MobiDB-lite"/>
    </source>
</evidence>
<feature type="compositionally biased region" description="Basic and acidic residues" evidence="1">
    <location>
        <begin position="262"/>
        <end position="272"/>
    </location>
</feature>
<dbReference type="AlphaFoldDB" id="A0A2C6KI49"/>
<feature type="compositionally biased region" description="Acidic residues" evidence="1">
    <location>
        <begin position="165"/>
        <end position="174"/>
    </location>
</feature>
<feature type="compositionally biased region" description="Low complexity" evidence="1">
    <location>
        <begin position="185"/>
        <end position="196"/>
    </location>
</feature>
<evidence type="ECO:0000313" key="2">
    <source>
        <dbReference type="EMBL" id="PHJ17227.1"/>
    </source>
</evidence>
<dbReference type="VEuPathDB" id="ToxoDB:CSUI_008954"/>
<feature type="compositionally biased region" description="Low complexity" evidence="1">
    <location>
        <begin position="204"/>
        <end position="215"/>
    </location>
</feature>
<reference evidence="2 3" key="1">
    <citation type="journal article" date="2017" name="Int. J. Parasitol.">
        <title>The genome of the protozoan parasite Cystoisospora suis and a reverse vaccinology approach to identify vaccine candidates.</title>
        <authorList>
            <person name="Palmieri N."/>
            <person name="Shrestha A."/>
            <person name="Ruttkowski B."/>
            <person name="Beck T."/>
            <person name="Vogl C."/>
            <person name="Tomley F."/>
            <person name="Blake D.P."/>
            <person name="Joachim A."/>
        </authorList>
    </citation>
    <scope>NUCLEOTIDE SEQUENCE [LARGE SCALE GENOMIC DNA]</scope>
    <source>
        <strain evidence="2 3">Wien I</strain>
    </source>
</reference>